<dbReference type="Pfam" id="PF03983">
    <property type="entry name" value="SHD1"/>
    <property type="match status" value="1"/>
</dbReference>
<dbReference type="Gene3D" id="1.25.40.10">
    <property type="entry name" value="Tetratricopeptide repeat domain"/>
    <property type="match status" value="1"/>
</dbReference>
<dbReference type="AlphaFoldDB" id="A0A5C5UVL2"/>
<dbReference type="Gene3D" id="2.30.30.700">
    <property type="entry name" value="SLA1 homology domain 1"/>
    <property type="match status" value="1"/>
</dbReference>
<accession>A0A5C5UVL2</accession>
<evidence type="ECO:0000313" key="4">
    <source>
        <dbReference type="Proteomes" id="UP000316714"/>
    </source>
</evidence>
<evidence type="ECO:0000259" key="2">
    <source>
        <dbReference type="Pfam" id="PF03983"/>
    </source>
</evidence>
<name>A0A5C5UVL2_9BACT</name>
<dbReference type="GO" id="GO:0043130">
    <property type="term" value="F:ubiquitin binding"/>
    <property type="evidence" value="ECO:0007669"/>
    <property type="project" value="InterPro"/>
</dbReference>
<gene>
    <name evidence="3" type="ORF">KOR34_47560</name>
</gene>
<organism evidence="3 4">
    <name type="scientific">Posidoniimonas corsicana</name>
    <dbReference type="NCBI Taxonomy" id="1938618"/>
    <lineage>
        <taxon>Bacteria</taxon>
        <taxon>Pseudomonadati</taxon>
        <taxon>Planctomycetota</taxon>
        <taxon>Planctomycetia</taxon>
        <taxon>Pirellulales</taxon>
        <taxon>Lacipirellulaceae</taxon>
        <taxon>Posidoniimonas</taxon>
    </lineage>
</organism>
<dbReference type="InterPro" id="IPR011990">
    <property type="entry name" value="TPR-like_helical_dom_sf"/>
</dbReference>
<dbReference type="Proteomes" id="UP000316714">
    <property type="component" value="Unassembled WGS sequence"/>
</dbReference>
<dbReference type="SUPFAM" id="SSF48452">
    <property type="entry name" value="TPR-like"/>
    <property type="match status" value="1"/>
</dbReference>
<dbReference type="EMBL" id="SIHJ01000005">
    <property type="protein sequence ID" value="TWT30198.1"/>
    <property type="molecule type" value="Genomic_DNA"/>
</dbReference>
<dbReference type="GO" id="GO:0030674">
    <property type="term" value="F:protein-macromolecule adaptor activity"/>
    <property type="evidence" value="ECO:0007669"/>
    <property type="project" value="InterPro"/>
</dbReference>
<protein>
    <recommendedName>
        <fullName evidence="2">SLA1 homology domain-containing protein</fullName>
    </recommendedName>
</protein>
<reference evidence="3 4" key="1">
    <citation type="submission" date="2019-02" db="EMBL/GenBank/DDBJ databases">
        <title>Deep-cultivation of Planctomycetes and their phenomic and genomic characterization uncovers novel biology.</title>
        <authorList>
            <person name="Wiegand S."/>
            <person name="Jogler M."/>
            <person name="Boedeker C."/>
            <person name="Pinto D."/>
            <person name="Vollmers J."/>
            <person name="Rivas-Marin E."/>
            <person name="Kohn T."/>
            <person name="Peeters S.H."/>
            <person name="Heuer A."/>
            <person name="Rast P."/>
            <person name="Oberbeckmann S."/>
            <person name="Bunk B."/>
            <person name="Jeske O."/>
            <person name="Meyerdierks A."/>
            <person name="Storesund J.E."/>
            <person name="Kallscheuer N."/>
            <person name="Luecker S."/>
            <person name="Lage O.M."/>
            <person name="Pohl T."/>
            <person name="Merkel B.J."/>
            <person name="Hornburger P."/>
            <person name="Mueller R.-W."/>
            <person name="Bruemmer F."/>
            <person name="Labrenz M."/>
            <person name="Spormann A.M."/>
            <person name="Op Den Camp H."/>
            <person name="Overmann J."/>
            <person name="Amann R."/>
            <person name="Jetten M.S.M."/>
            <person name="Mascher T."/>
            <person name="Medema M.H."/>
            <person name="Devos D.P."/>
            <person name="Kaster A.-K."/>
            <person name="Ovreas L."/>
            <person name="Rohde M."/>
            <person name="Galperin M.Y."/>
            <person name="Jogler C."/>
        </authorList>
    </citation>
    <scope>NUCLEOTIDE SEQUENCE [LARGE SCALE GENOMIC DNA]</scope>
    <source>
        <strain evidence="3 4">KOR34</strain>
    </source>
</reference>
<feature type="region of interest" description="Disordered" evidence="1">
    <location>
        <begin position="385"/>
        <end position="409"/>
    </location>
</feature>
<proteinExistence type="predicted"/>
<comment type="caution">
    <text evidence="3">The sequence shown here is derived from an EMBL/GenBank/DDBJ whole genome shotgun (WGS) entry which is preliminary data.</text>
</comment>
<dbReference type="GO" id="GO:0008092">
    <property type="term" value="F:cytoskeletal protein binding"/>
    <property type="evidence" value="ECO:0007669"/>
    <property type="project" value="InterPro"/>
</dbReference>
<dbReference type="GO" id="GO:0042802">
    <property type="term" value="F:identical protein binding"/>
    <property type="evidence" value="ECO:0007669"/>
    <property type="project" value="InterPro"/>
</dbReference>
<feature type="domain" description="SLA1 homology" evidence="2">
    <location>
        <begin position="343"/>
        <end position="384"/>
    </location>
</feature>
<evidence type="ECO:0000313" key="3">
    <source>
        <dbReference type="EMBL" id="TWT30198.1"/>
    </source>
</evidence>
<sequence>MDGVLTRLPFDSEMAAGIRVGANRTLSSGQGFAGQVCQSGGVGSQYRLVRLHTRDGREHALFRLSGGDGLNYHDFRLSLQNGRVLADDIYVYMSGEYLSETIYRTLLPAAQQFSKNWVQKLAGGDRAFIENFEKLQEMNISEPDGARRALRIYRELPRDMQEIKSVQILRYHAASMVGNRELLEALDDFERLFPGDPALALLSLDALAIRKQYEQALQAIDELDRSVGGDPYLDVYRCSINLEMGDLEAAERYARELLEFDPDNAELQFGLVSVLLAQENHAAVLAALQEMDRDYGYEWGDLRNEEAYASFVASDEGKQWLRQTGFLREQAAAPYAEAPTFLVWSDASGKFNVEAQYVESDDQGVTLRKRNGKVITVPLGRLSDASRQQAAEQKKTVLSNSRSSRANDD</sequence>
<evidence type="ECO:0000256" key="1">
    <source>
        <dbReference type="SAM" id="MobiDB-lite"/>
    </source>
</evidence>
<keyword evidence="4" id="KW-1185">Reference proteome</keyword>
<dbReference type="InterPro" id="IPR007131">
    <property type="entry name" value="SHD1"/>
</dbReference>